<dbReference type="EMBL" id="MU267008">
    <property type="protein sequence ID" value="KAH7917572.1"/>
    <property type="molecule type" value="Genomic_DNA"/>
</dbReference>
<name>A0ACB8AW21_9AGAM</name>
<comment type="caution">
    <text evidence="1">The sequence shown here is derived from an EMBL/GenBank/DDBJ whole genome shotgun (WGS) entry which is preliminary data.</text>
</comment>
<proteinExistence type="predicted"/>
<keyword evidence="2" id="KW-1185">Reference proteome</keyword>
<evidence type="ECO:0000313" key="2">
    <source>
        <dbReference type="Proteomes" id="UP000790709"/>
    </source>
</evidence>
<dbReference type="Proteomes" id="UP000790709">
    <property type="component" value="Unassembled WGS sequence"/>
</dbReference>
<protein>
    <submittedName>
        <fullName evidence="1">Uncharacterized protein</fullName>
    </submittedName>
</protein>
<sequence length="199" mass="22132">MRGKLSSRSDVLSLQIGPAIPLGGLERVEGDHVGVVFDRLIAPGEVVGVELEFGCGVGIPRRFAISDSSVAIRVGFVRYSRLESVSRTQTTSVTGHGTYFGARRGGGFILSSRSERRGEEWGGSRWKLRVVVLMTLFKIPLLYVTFVTVYYYPADETSGLIHRPRSRISTLLFGFHRCRPGSPPEILYRKTSTFDYDAR</sequence>
<gene>
    <name evidence="1" type="ORF">BV22DRAFT_1052337</name>
</gene>
<reference evidence="1" key="1">
    <citation type="journal article" date="2021" name="New Phytol.">
        <title>Evolutionary innovations through gain and loss of genes in the ectomycorrhizal Boletales.</title>
        <authorList>
            <person name="Wu G."/>
            <person name="Miyauchi S."/>
            <person name="Morin E."/>
            <person name="Kuo A."/>
            <person name="Drula E."/>
            <person name="Varga T."/>
            <person name="Kohler A."/>
            <person name="Feng B."/>
            <person name="Cao Y."/>
            <person name="Lipzen A."/>
            <person name="Daum C."/>
            <person name="Hundley H."/>
            <person name="Pangilinan J."/>
            <person name="Johnson J."/>
            <person name="Barry K."/>
            <person name="LaButti K."/>
            <person name="Ng V."/>
            <person name="Ahrendt S."/>
            <person name="Min B."/>
            <person name="Choi I.G."/>
            <person name="Park H."/>
            <person name="Plett J.M."/>
            <person name="Magnuson J."/>
            <person name="Spatafora J.W."/>
            <person name="Nagy L.G."/>
            <person name="Henrissat B."/>
            <person name="Grigoriev I.V."/>
            <person name="Yang Z.L."/>
            <person name="Xu J."/>
            <person name="Martin F.M."/>
        </authorList>
    </citation>
    <scope>NUCLEOTIDE SEQUENCE</scope>
    <source>
        <strain evidence="1">KUC20120723A-06</strain>
    </source>
</reference>
<organism evidence="1 2">
    <name type="scientific">Leucogyrophana mollusca</name>
    <dbReference type="NCBI Taxonomy" id="85980"/>
    <lineage>
        <taxon>Eukaryota</taxon>
        <taxon>Fungi</taxon>
        <taxon>Dikarya</taxon>
        <taxon>Basidiomycota</taxon>
        <taxon>Agaricomycotina</taxon>
        <taxon>Agaricomycetes</taxon>
        <taxon>Agaricomycetidae</taxon>
        <taxon>Boletales</taxon>
        <taxon>Boletales incertae sedis</taxon>
        <taxon>Leucogyrophana</taxon>
    </lineage>
</organism>
<accession>A0ACB8AW21</accession>
<evidence type="ECO:0000313" key="1">
    <source>
        <dbReference type="EMBL" id="KAH7917572.1"/>
    </source>
</evidence>